<dbReference type="PANTHER" id="PTHR12994">
    <property type="entry name" value="SECERNIN"/>
    <property type="match status" value="1"/>
</dbReference>
<dbReference type="RefSeq" id="WP_133441962.1">
    <property type="nucleotide sequence ID" value="NZ_CP034726.1"/>
</dbReference>
<sequence>MHKPLSCTSILVGKDATIDGSTIIARNGDWYNTCGPKKLVVRPARNKPDNLYVSPLTHVRIPLPSRSYRYICEPSTCVEKQLHLPPSKYPVYEEAGVNEKDVAMSATETTYTNQRFLGCDPYVKHGVNEESMVTIVLPFVNTAREGVRRLGDLIQKYGTGQSNGIAFSDHDEVWYLETVGGHHWAAVRIPDDAYAIAPNETSIEQIDFNDPDHYMYSPDLKSFVEQNHLNPDQKGFNFRKIAGTAGEYADWDNQLDIKYNTSRAWYGHLLFSPHEMKSLGLTDQPTSQKIPFIMKPEQKLTVEDCEYFLSSHYQQTPYDPVKLKKPIFRPVALDRNQLSHVIQLRNDVPKKYSALMWVAMGLFAFSPYVPFYANITRTPKNYATATSNVSLDSAFWLYKTLSALVNPHYHQFVNTVNLYKKKCQAYDISRIKQTDRKASKLDDNQLQTLLTKSSCQTADHITNITKQLIDKIIKNSLNSPNLYY</sequence>
<evidence type="ECO:0000256" key="6">
    <source>
        <dbReference type="RuleBase" id="RU364089"/>
    </source>
</evidence>
<evidence type="ECO:0000256" key="7">
    <source>
        <dbReference type="SAM" id="Phobius"/>
    </source>
</evidence>
<keyword evidence="4 6" id="KW-0378">Hydrolase</keyword>
<dbReference type="Proteomes" id="UP000294321">
    <property type="component" value="Chromosome"/>
</dbReference>
<keyword evidence="3 6" id="KW-0645">Protease</keyword>
<reference evidence="9" key="1">
    <citation type="submission" date="2018-12" db="EMBL/GenBank/DDBJ databases">
        <title>A new species of lactobacillus.</title>
        <authorList>
            <person name="Jian Y."/>
            <person name="Xin L."/>
            <person name="Hong Z.J."/>
            <person name="Ming L.Z."/>
            <person name="Hong X.Z."/>
        </authorList>
    </citation>
    <scope>NUCLEOTIDE SEQUENCE [LARGE SCALE GENOMIC DNA]</scope>
    <source>
        <strain evidence="9">HSLZ-75</strain>
    </source>
</reference>
<dbReference type="PANTHER" id="PTHR12994:SF17">
    <property type="entry name" value="LD30995P"/>
    <property type="match status" value="1"/>
</dbReference>
<feature type="transmembrane region" description="Helical" evidence="7">
    <location>
        <begin position="354"/>
        <end position="373"/>
    </location>
</feature>
<name>A0A4P6ZLF2_9LACO</name>
<evidence type="ECO:0000313" key="9">
    <source>
        <dbReference type="Proteomes" id="UP000294321"/>
    </source>
</evidence>
<dbReference type="Gene3D" id="3.60.60.10">
    <property type="entry name" value="Penicillin V Acylase, Chain A"/>
    <property type="match status" value="1"/>
</dbReference>
<accession>A0A4P6ZLF2</accession>
<dbReference type="NCBIfam" id="NF033678">
    <property type="entry name" value="C69_fam_dipept"/>
    <property type="match status" value="1"/>
</dbReference>
<keyword evidence="7" id="KW-0472">Membrane</keyword>
<keyword evidence="7" id="KW-1133">Transmembrane helix</keyword>
<evidence type="ECO:0000256" key="1">
    <source>
        <dbReference type="ARBA" id="ARBA00001670"/>
    </source>
</evidence>
<dbReference type="GO" id="GO:0006508">
    <property type="term" value="P:proteolysis"/>
    <property type="evidence" value="ECO:0007669"/>
    <property type="project" value="UniProtKB-KW"/>
</dbReference>
<dbReference type="Pfam" id="PF03577">
    <property type="entry name" value="Peptidase_C69"/>
    <property type="match status" value="1"/>
</dbReference>
<evidence type="ECO:0000256" key="3">
    <source>
        <dbReference type="ARBA" id="ARBA00022670"/>
    </source>
</evidence>
<keyword evidence="7" id="KW-0812">Transmembrane</keyword>
<organism evidence="8 9">
    <name type="scientific">Acetilactobacillus jinshanensis</name>
    <dbReference type="NCBI Taxonomy" id="1720083"/>
    <lineage>
        <taxon>Bacteria</taxon>
        <taxon>Bacillati</taxon>
        <taxon>Bacillota</taxon>
        <taxon>Bacilli</taxon>
        <taxon>Lactobacillales</taxon>
        <taxon>Lactobacillaceae</taxon>
        <taxon>Acetilactobacillus</taxon>
    </lineage>
</organism>
<proteinExistence type="inferred from homology"/>
<dbReference type="InterPro" id="IPR047804">
    <property type="entry name" value="C69_dipept_A-like"/>
</dbReference>
<dbReference type="GO" id="GO:0016805">
    <property type="term" value="F:dipeptidase activity"/>
    <property type="evidence" value="ECO:0007669"/>
    <property type="project" value="UniProtKB-KW"/>
</dbReference>
<dbReference type="AlphaFoldDB" id="A0A4P6ZLF2"/>
<protein>
    <recommendedName>
        <fullName evidence="6">Dipeptidase</fullName>
        <ecNumber evidence="6">3.4.-.-</ecNumber>
    </recommendedName>
</protein>
<dbReference type="EC" id="3.4.-.-" evidence="6"/>
<evidence type="ECO:0000313" key="8">
    <source>
        <dbReference type="EMBL" id="QBP18403.1"/>
    </source>
</evidence>
<evidence type="ECO:0000256" key="4">
    <source>
        <dbReference type="ARBA" id="ARBA00022801"/>
    </source>
</evidence>
<evidence type="ECO:0000256" key="2">
    <source>
        <dbReference type="ARBA" id="ARBA00007225"/>
    </source>
</evidence>
<comment type="catalytic activity">
    <reaction evidence="1">
        <text>an L-aminoacyl-L-amino acid + H2O = 2 an L-alpha-amino acid</text>
        <dbReference type="Rhea" id="RHEA:48940"/>
        <dbReference type="ChEBI" id="CHEBI:15377"/>
        <dbReference type="ChEBI" id="CHEBI:59869"/>
        <dbReference type="ChEBI" id="CHEBI:77460"/>
        <dbReference type="EC" id="3.4.13.19"/>
    </reaction>
</comment>
<keyword evidence="5 6" id="KW-0224">Dipeptidase</keyword>
<keyword evidence="9" id="KW-1185">Reference proteome</keyword>
<gene>
    <name evidence="8" type="ORF">ELX58_04475</name>
</gene>
<dbReference type="KEGG" id="lji:ELX58_04475"/>
<dbReference type="GO" id="GO:0070004">
    <property type="term" value="F:cysteine-type exopeptidase activity"/>
    <property type="evidence" value="ECO:0007669"/>
    <property type="project" value="InterPro"/>
</dbReference>
<comment type="similarity">
    <text evidence="2 6">Belongs to the peptidase C69 family.</text>
</comment>
<dbReference type="InterPro" id="IPR005322">
    <property type="entry name" value="Peptidase_C69"/>
</dbReference>
<dbReference type="OrthoDB" id="9764088at2"/>
<evidence type="ECO:0000256" key="5">
    <source>
        <dbReference type="ARBA" id="ARBA00022997"/>
    </source>
</evidence>
<dbReference type="EMBL" id="CP034726">
    <property type="protein sequence ID" value="QBP18403.1"/>
    <property type="molecule type" value="Genomic_DNA"/>
</dbReference>